<keyword evidence="2" id="KW-1185">Reference proteome</keyword>
<gene>
    <name evidence="1" type="ORF">mPipKuh1_009739</name>
</gene>
<organism evidence="1 2">
    <name type="scientific">Pipistrellus kuhlii</name>
    <name type="common">Kuhl's pipistrelle</name>
    <dbReference type="NCBI Taxonomy" id="59472"/>
    <lineage>
        <taxon>Eukaryota</taxon>
        <taxon>Metazoa</taxon>
        <taxon>Chordata</taxon>
        <taxon>Craniata</taxon>
        <taxon>Vertebrata</taxon>
        <taxon>Euteleostomi</taxon>
        <taxon>Mammalia</taxon>
        <taxon>Eutheria</taxon>
        <taxon>Laurasiatheria</taxon>
        <taxon>Chiroptera</taxon>
        <taxon>Yangochiroptera</taxon>
        <taxon>Vespertilionidae</taxon>
        <taxon>Pipistrellus</taxon>
    </lineage>
</organism>
<evidence type="ECO:0000313" key="2">
    <source>
        <dbReference type="Proteomes" id="UP000558488"/>
    </source>
</evidence>
<dbReference type="AlphaFoldDB" id="A0A7J7T0D9"/>
<accession>A0A7J7T0D9</accession>
<dbReference type="EMBL" id="JACAGB010000035">
    <property type="protein sequence ID" value="KAF6294139.1"/>
    <property type="molecule type" value="Genomic_DNA"/>
</dbReference>
<evidence type="ECO:0000313" key="1">
    <source>
        <dbReference type="EMBL" id="KAF6294139.1"/>
    </source>
</evidence>
<dbReference type="Proteomes" id="UP000558488">
    <property type="component" value="Unassembled WGS sequence"/>
</dbReference>
<proteinExistence type="predicted"/>
<sequence>MDEASMIAPKREAQATPCTAIIRGARLNGCGLPLRGDGSPHKGRPRPLAREAVVDVWGRPVIAPQREAQASQAITSHTCHPQREATSHGEKWVQHHTDGKQSQWCGQGQLLAARGRKALIGHDCHPGLGILPEGSRVAKGHRLD</sequence>
<name>A0A7J7T0D9_PIPKU</name>
<comment type="caution">
    <text evidence="1">The sequence shown here is derived from an EMBL/GenBank/DDBJ whole genome shotgun (WGS) entry which is preliminary data.</text>
</comment>
<reference evidence="1 2" key="1">
    <citation type="journal article" date="2020" name="Nature">
        <title>Six reference-quality genomes reveal evolution of bat adaptations.</title>
        <authorList>
            <person name="Jebb D."/>
            <person name="Huang Z."/>
            <person name="Pippel M."/>
            <person name="Hughes G.M."/>
            <person name="Lavrichenko K."/>
            <person name="Devanna P."/>
            <person name="Winkler S."/>
            <person name="Jermiin L.S."/>
            <person name="Skirmuntt E.C."/>
            <person name="Katzourakis A."/>
            <person name="Burkitt-Gray L."/>
            <person name="Ray D.A."/>
            <person name="Sullivan K.A.M."/>
            <person name="Roscito J.G."/>
            <person name="Kirilenko B.M."/>
            <person name="Davalos L.M."/>
            <person name="Corthals A.P."/>
            <person name="Power M.L."/>
            <person name="Jones G."/>
            <person name="Ransome R.D."/>
            <person name="Dechmann D.K.N."/>
            <person name="Locatelli A.G."/>
            <person name="Puechmaille S.J."/>
            <person name="Fedrigo O."/>
            <person name="Jarvis E.D."/>
            <person name="Hiller M."/>
            <person name="Vernes S.C."/>
            <person name="Myers E.W."/>
            <person name="Teeling E.C."/>
        </authorList>
    </citation>
    <scope>NUCLEOTIDE SEQUENCE [LARGE SCALE GENOMIC DNA]</scope>
    <source>
        <strain evidence="1">MPipKuh1</strain>
        <tissue evidence="1">Flight muscle</tissue>
    </source>
</reference>
<protein>
    <submittedName>
        <fullName evidence="1">Uncharacterized protein</fullName>
    </submittedName>
</protein>